<evidence type="ECO:0000256" key="1">
    <source>
        <dbReference type="SAM" id="Phobius"/>
    </source>
</evidence>
<reference evidence="2" key="1">
    <citation type="submission" date="2021-01" db="EMBL/GenBank/DDBJ databases">
        <authorList>
            <consortium name="Genoscope - CEA"/>
            <person name="William W."/>
        </authorList>
    </citation>
    <scope>NUCLEOTIDE SEQUENCE</scope>
</reference>
<name>A0A8S1WTX9_PAROT</name>
<comment type="caution">
    <text evidence="2">The sequence shown here is derived from an EMBL/GenBank/DDBJ whole genome shotgun (WGS) entry which is preliminary data.</text>
</comment>
<gene>
    <name evidence="2" type="ORF">POCTA_138.1.T1040034</name>
</gene>
<feature type="transmembrane region" description="Helical" evidence="1">
    <location>
        <begin position="232"/>
        <end position="257"/>
    </location>
</feature>
<sequence length="273" mass="31869">MKQSIIDLTELVLVCLCQTVGPHMVDYNISIGMLCRIIFFIFSITLRDVRSFTWSELWYQIGAWAMFHLFVICFEYEYLFKGKSQTVKREARYKIFDTLQSGIGIIYSIYNLDSYYYYIFIGFFSLNCLDNIIGLLIYWRQKEKPQNHVQEGGIMEFFIGLTLGSLAVSGYLITIIVLYWFEIQEIKNLLFYLFLTVVGELIISVFSCCFIQYKENSQKIKFSKQMLGLSYGLNFGLFSIFYGFLIGLFIFITSIILCLRNSTSSSQVHTITE</sequence>
<dbReference type="OMA" id="YNISIGM"/>
<dbReference type="OrthoDB" id="10573280at2759"/>
<keyword evidence="1" id="KW-0472">Membrane</keyword>
<dbReference type="EMBL" id="CAJJDP010000104">
    <property type="protein sequence ID" value="CAD8193233.1"/>
    <property type="molecule type" value="Genomic_DNA"/>
</dbReference>
<feature type="transmembrane region" description="Helical" evidence="1">
    <location>
        <begin position="189"/>
        <end position="211"/>
    </location>
</feature>
<feature type="transmembrane region" description="Helical" evidence="1">
    <location>
        <begin position="91"/>
        <end position="110"/>
    </location>
</feature>
<accession>A0A8S1WTX9</accession>
<protein>
    <submittedName>
        <fullName evidence="2">Uncharacterized protein</fullName>
    </submittedName>
</protein>
<evidence type="ECO:0000313" key="2">
    <source>
        <dbReference type="EMBL" id="CAD8193233.1"/>
    </source>
</evidence>
<dbReference type="AlphaFoldDB" id="A0A8S1WTX9"/>
<feature type="transmembrane region" description="Helical" evidence="1">
    <location>
        <begin position="158"/>
        <end position="183"/>
    </location>
</feature>
<dbReference type="Proteomes" id="UP000683925">
    <property type="component" value="Unassembled WGS sequence"/>
</dbReference>
<keyword evidence="1" id="KW-1133">Transmembrane helix</keyword>
<feature type="transmembrane region" description="Helical" evidence="1">
    <location>
        <begin position="58"/>
        <end position="79"/>
    </location>
</feature>
<proteinExistence type="predicted"/>
<evidence type="ECO:0000313" key="3">
    <source>
        <dbReference type="Proteomes" id="UP000683925"/>
    </source>
</evidence>
<feature type="transmembrane region" description="Helical" evidence="1">
    <location>
        <begin position="116"/>
        <end position="138"/>
    </location>
</feature>
<organism evidence="2 3">
    <name type="scientific">Paramecium octaurelia</name>
    <dbReference type="NCBI Taxonomy" id="43137"/>
    <lineage>
        <taxon>Eukaryota</taxon>
        <taxon>Sar</taxon>
        <taxon>Alveolata</taxon>
        <taxon>Ciliophora</taxon>
        <taxon>Intramacronucleata</taxon>
        <taxon>Oligohymenophorea</taxon>
        <taxon>Peniculida</taxon>
        <taxon>Parameciidae</taxon>
        <taxon>Paramecium</taxon>
    </lineage>
</organism>
<feature type="transmembrane region" description="Helical" evidence="1">
    <location>
        <begin position="27"/>
        <end position="46"/>
    </location>
</feature>
<keyword evidence="3" id="KW-1185">Reference proteome</keyword>
<keyword evidence="1" id="KW-0812">Transmembrane</keyword>